<evidence type="ECO:0000313" key="3">
    <source>
        <dbReference type="EMBL" id="KAJ0408990.1"/>
    </source>
</evidence>
<dbReference type="InterPro" id="IPR013111">
    <property type="entry name" value="EGF_extracell"/>
</dbReference>
<keyword evidence="1" id="KW-1015">Disulfide bond</keyword>
<dbReference type="Proteomes" id="UP001209570">
    <property type="component" value="Unassembled WGS sequence"/>
</dbReference>
<dbReference type="Pfam" id="PF07974">
    <property type="entry name" value="EGF_2"/>
    <property type="match status" value="1"/>
</dbReference>
<evidence type="ECO:0000259" key="2">
    <source>
        <dbReference type="Pfam" id="PF07974"/>
    </source>
</evidence>
<keyword evidence="4" id="KW-1185">Reference proteome</keyword>
<accession>A0AAD5QAL8</accession>
<evidence type="ECO:0000313" key="4">
    <source>
        <dbReference type="Proteomes" id="UP001209570"/>
    </source>
</evidence>
<evidence type="ECO:0000256" key="1">
    <source>
        <dbReference type="ARBA" id="ARBA00023157"/>
    </source>
</evidence>
<sequence length="382" mass="40193">MSYDSGTFSVTFGNQTVRGIPFNADINTFKNALLTIPFVGDVDVSFNGVLTICSTDGTFVTIGFRQLWHRNLFGDIPPMTFSRFDVKGAPVLFLNGGDGFIDIESKEVIKGIDSCRVVEQQSVECSATMSCGGASSECSGNGRCLALSDLAPLVTVNGELAGFSYGNDPNDPLTWDRQKIRSCLCDPGFFGFDCSLRECPRGDDPNTYDDTIERQLVQCIATGGTFTLTFRDQTTASIPFNANAAAIKAALEAVVAGLLVDVSIVGGVTACSIANTLIRIDFTSELGSPPALKASRASLRDSVNGNGQDGSGTVVIATGGTALLGQNSIRGTRERAFCSNHGKCDFSTGMCSCDKGWASSNGNGGAGHIGDCGHRLERRGGD</sequence>
<organism evidence="3 4">
    <name type="scientific">Pythium insidiosum</name>
    <name type="common">Pythiosis disease agent</name>
    <dbReference type="NCBI Taxonomy" id="114742"/>
    <lineage>
        <taxon>Eukaryota</taxon>
        <taxon>Sar</taxon>
        <taxon>Stramenopiles</taxon>
        <taxon>Oomycota</taxon>
        <taxon>Peronosporomycetes</taxon>
        <taxon>Pythiales</taxon>
        <taxon>Pythiaceae</taxon>
        <taxon>Pythium</taxon>
    </lineage>
</organism>
<feature type="domain" description="Epidermal growth factor-like" evidence="2">
    <location>
        <begin position="337"/>
        <end position="358"/>
    </location>
</feature>
<name>A0AAD5QAL8_PYTIN</name>
<comment type="caution">
    <text evidence="3">The sequence shown here is derived from an EMBL/GenBank/DDBJ whole genome shotgun (WGS) entry which is preliminary data.</text>
</comment>
<dbReference type="AlphaFoldDB" id="A0AAD5QAL8"/>
<proteinExistence type="predicted"/>
<dbReference type="EMBL" id="JAKCXM010000007">
    <property type="protein sequence ID" value="KAJ0408990.1"/>
    <property type="molecule type" value="Genomic_DNA"/>
</dbReference>
<protein>
    <recommendedName>
        <fullName evidence="2">Epidermal growth factor-like domain-containing protein</fullName>
    </recommendedName>
</protein>
<gene>
    <name evidence="3" type="ORF">P43SY_002869</name>
</gene>
<reference evidence="3" key="1">
    <citation type="submission" date="2021-12" db="EMBL/GenBank/DDBJ databases">
        <title>Prjna785345.</title>
        <authorList>
            <person name="Rujirawat T."/>
            <person name="Krajaejun T."/>
        </authorList>
    </citation>
    <scope>NUCLEOTIDE SEQUENCE</scope>
    <source>
        <strain evidence="3">Pi057C3</strain>
    </source>
</reference>